<evidence type="ECO:0000313" key="1">
    <source>
        <dbReference type="EMBL" id="GJE73851.1"/>
    </source>
</evidence>
<reference evidence="1" key="2">
    <citation type="submission" date="2021-08" db="EMBL/GenBank/DDBJ databases">
        <authorList>
            <person name="Tani A."/>
            <person name="Ola A."/>
            <person name="Ogura Y."/>
            <person name="Katsura K."/>
            <person name="Hayashi T."/>
        </authorList>
    </citation>
    <scope>NUCLEOTIDE SEQUENCE</scope>
    <source>
        <strain evidence="1">DSM 14458</strain>
    </source>
</reference>
<dbReference type="PANTHER" id="PTHR48100:SF61">
    <property type="entry name" value="PHOSPHOGLYCERATE MUTASE"/>
    <property type="match status" value="1"/>
</dbReference>
<name>A0ABQ4UNY0_9HYPH</name>
<dbReference type="InterPro" id="IPR050275">
    <property type="entry name" value="PGM_Phosphatase"/>
</dbReference>
<comment type="caution">
    <text evidence="1">The sequence shown here is derived from an EMBL/GenBank/DDBJ whole genome shotgun (WGS) entry which is preliminary data.</text>
</comment>
<dbReference type="SUPFAM" id="SSF53254">
    <property type="entry name" value="Phosphoglycerate mutase-like"/>
    <property type="match status" value="1"/>
</dbReference>
<dbReference type="InterPro" id="IPR029033">
    <property type="entry name" value="His_PPase_superfam"/>
</dbReference>
<proteinExistence type="predicted"/>
<protein>
    <submittedName>
        <fullName evidence="1">2,3-bisphosphoglycerate-dependent phosphoglycerate mutase</fullName>
    </submittedName>
</protein>
<dbReference type="CDD" id="cd07067">
    <property type="entry name" value="HP_PGM_like"/>
    <property type="match status" value="1"/>
</dbReference>
<dbReference type="PANTHER" id="PTHR48100">
    <property type="entry name" value="BROAD-SPECIFICITY PHOSPHATASE YOR283W-RELATED"/>
    <property type="match status" value="1"/>
</dbReference>
<organism evidence="1 2">
    <name type="scientific">Methylorubrum suomiense</name>
    <dbReference type="NCBI Taxonomy" id="144191"/>
    <lineage>
        <taxon>Bacteria</taxon>
        <taxon>Pseudomonadati</taxon>
        <taxon>Pseudomonadota</taxon>
        <taxon>Alphaproteobacteria</taxon>
        <taxon>Hyphomicrobiales</taxon>
        <taxon>Methylobacteriaceae</taxon>
        <taxon>Methylorubrum</taxon>
    </lineage>
</organism>
<gene>
    <name evidence="1" type="primary">gpmA_1</name>
    <name evidence="1" type="ORF">BGCPKDLD_0418</name>
</gene>
<reference evidence="1" key="1">
    <citation type="journal article" date="2021" name="Front. Microbiol.">
        <title>Comprehensive Comparative Genomics and Phenotyping of Methylobacterium Species.</title>
        <authorList>
            <person name="Alessa O."/>
            <person name="Ogura Y."/>
            <person name="Fujitani Y."/>
            <person name="Takami H."/>
            <person name="Hayashi T."/>
            <person name="Sahin N."/>
            <person name="Tani A."/>
        </authorList>
    </citation>
    <scope>NUCLEOTIDE SEQUENCE</scope>
    <source>
        <strain evidence="1">DSM 14458</strain>
    </source>
</reference>
<evidence type="ECO:0000313" key="2">
    <source>
        <dbReference type="Proteomes" id="UP001055093"/>
    </source>
</evidence>
<keyword evidence="2" id="KW-1185">Reference proteome</keyword>
<dbReference type="InterPro" id="IPR013078">
    <property type="entry name" value="His_Pase_superF_clade-1"/>
</dbReference>
<dbReference type="SMART" id="SM00855">
    <property type="entry name" value="PGAM"/>
    <property type="match status" value="1"/>
</dbReference>
<accession>A0ABQ4UNY0</accession>
<dbReference type="Proteomes" id="UP001055093">
    <property type="component" value="Unassembled WGS sequence"/>
</dbReference>
<dbReference type="Gene3D" id="3.40.50.1240">
    <property type="entry name" value="Phosphoglycerate mutase-like"/>
    <property type="match status" value="1"/>
</dbReference>
<dbReference type="Pfam" id="PF00300">
    <property type="entry name" value="His_Phos_1"/>
    <property type="match status" value="1"/>
</dbReference>
<sequence length="212" mass="23696">MAGPRGPAAYIRPMTQSVTRIICIRHGESTFNAHHEATGRDPGHIDARLSERGHAQVAAARARLRDVPFELVVTSPLTRALQTTAGLFADHPATPKVLVEVLHRECQESSCDIGRAASVLAQEFPDFQVDHLPETWWYAEGAAGPEGWHVEPRTLFDQRVLGFQEWLRARPEQTIAVVGHCTFFYHLTGRWLANCESMEIDLAEPPRPRAYA</sequence>
<dbReference type="EMBL" id="BPRE01000001">
    <property type="protein sequence ID" value="GJE73851.1"/>
    <property type="molecule type" value="Genomic_DNA"/>
</dbReference>